<name>A0A420GYG1_9BURK</name>
<evidence type="ECO:0000313" key="4">
    <source>
        <dbReference type="Proteomes" id="UP000283709"/>
    </source>
</evidence>
<reference evidence="3 4" key="1">
    <citation type="submission" date="2016-07" db="EMBL/GenBank/DDBJ databases">
        <title>Genome analysis of Burkholderia fungorum ES3-20.</title>
        <authorList>
            <person name="Xu D."/>
            <person name="Yao R."/>
            <person name="Zheng S."/>
        </authorList>
    </citation>
    <scope>NUCLEOTIDE SEQUENCE [LARGE SCALE GENOMIC DNA]</scope>
    <source>
        <strain evidence="3 4">ES3-20</strain>
    </source>
</reference>
<organism evidence="3 4">
    <name type="scientific">Paraburkholderia fungorum</name>
    <dbReference type="NCBI Taxonomy" id="134537"/>
    <lineage>
        <taxon>Bacteria</taxon>
        <taxon>Pseudomonadati</taxon>
        <taxon>Pseudomonadota</taxon>
        <taxon>Betaproteobacteria</taxon>
        <taxon>Burkholderiales</taxon>
        <taxon>Burkholderiaceae</taxon>
        <taxon>Paraburkholderia</taxon>
    </lineage>
</organism>
<keyword evidence="2" id="KW-0812">Transmembrane</keyword>
<dbReference type="EMBL" id="MCAS01000002">
    <property type="protein sequence ID" value="RKF50191.1"/>
    <property type="molecule type" value="Genomic_DNA"/>
</dbReference>
<keyword evidence="2" id="KW-1133">Transmembrane helix</keyword>
<comment type="caution">
    <text evidence="3">The sequence shown here is derived from an EMBL/GenBank/DDBJ whole genome shotgun (WGS) entry which is preliminary data.</text>
</comment>
<keyword evidence="2" id="KW-0472">Membrane</keyword>
<feature type="region of interest" description="Disordered" evidence="1">
    <location>
        <begin position="1"/>
        <end position="21"/>
    </location>
</feature>
<evidence type="ECO:0000256" key="2">
    <source>
        <dbReference type="SAM" id="Phobius"/>
    </source>
</evidence>
<sequence>MNHLASQSSAAARKGVGSESGGTRLSAHWIFGATFGVSLCILLGIAIVCAPAAVRSNTERCLQALADEQHVSVEDFFQNPAKQDALAVAAEQCAR</sequence>
<evidence type="ECO:0000256" key="1">
    <source>
        <dbReference type="SAM" id="MobiDB-lite"/>
    </source>
</evidence>
<dbReference type="OrthoDB" id="9114244at2"/>
<protein>
    <submittedName>
        <fullName evidence="3">Uncharacterized protein</fullName>
    </submittedName>
</protein>
<gene>
    <name evidence="3" type="ORF">BCY88_15680</name>
</gene>
<feature type="transmembrane region" description="Helical" evidence="2">
    <location>
        <begin position="29"/>
        <end position="54"/>
    </location>
</feature>
<feature type="compositionally biased region" description="Polar residues" evidence="1">
    <location>
        <begin position="1"/>
        <end position="10"/>
    </location>
</feature>
<accession>A0A420GYG1</accession>
<proteinExistence type="predicted"/>
<dbReference type="Proteomes" id="UP000283709">
    <property type="component" value="Unassembled WGS sequence"/>
</dbReference>
<dbReference type="RefSeq" id="WP_120342915.1">
    <property type="nucleotide sequence ID" value="NZ_MCAS01000002.1"/>
</dbReference>
<dbReference type="AlphaFoldDB" id="A0A420GYG1"/>
<evidence type="ECO:0000313" key="3">
    <source>
        <dbReference type="EMBL" id="RKF50191.1"/>
    </source>
</evidence>